<evidence type="ECO:0000313" key="1">
    <source>
        <dbReference type="EMBL" id="HAU4356372.1"/>
    </source>
</evidence>
<dbReference type="EMBL" id="DACXIC010000008">
    <property type="protein sequence ID" value="HAU4356372.1"/>
    <property type="molecule type" value="Genomic_DNA"/>
</dbReference>
<accession>A0AAD3YPR5</accession>
<evidence type="ECO:0000313" key="2">
    <source>
        <dbReference type="Proteomes" id="UP000868497"/>
    </source>
</evidence>
<organism evidence="1 2">
    <name type="scientific">Klebsiella oxytoca</name>
    <dbReference type="NCBI Taxonomy" id="571"/>
    <lineage>
        <taxon>Bacteria</taxon>
        <taxon>Pseudomonadati</taxon>
        <taxon>Pseudomonadota</taxon>
        <taxon>Gammaproteobacteria</taxon>
        <taxon>Enterobacterales</taxon>
        <taxon>Enterobacteriaceae</taxon>
        <taxon>Klebsiella/Raoultella group</taxon>
        <taxon>Klebsiella</taxon>
    </lineage>
</organism>
<comment type="caution">
    <text evidence="1">The sequence shown here is derived from an EMBL/GenBank/DDBJ whole genome shotgun (WGS) entry which is preliminary data.</text>
</comment>
<protein>
    <submittedName>
        <fullName evidence="1">Uncharacterized protein</fullName>
    </submittedName>
</protein>
<dbReference type="AlphaFoldDB" id="A0AAD3YPR5"/>
<reference evidence="1" key="1">
    <citation type="journal article" date="2018" name="Genome Biol.">
        <title>SKESA: strategic k-mer extension for scrupulous assemblies.</title>
        <authorList>
            <person name="Souvorov A."/>
            <person name="Agarwala R."/>
            <person name="Lipman D.J."/>
        </authorList>
    </citation>
    <scope>NUCLEOTIDE SEQUENCE</scope>
    <source>
        <strain evidence="1">AUSMDU00005748</strain>
    </source>
</reference>
<proteinExistence type="predicted"/>
<sequence length="66" mass="7839">MADVGKYQHRFAKGKPQYWKQRALVVFCLKNHLVRACSWGEMNPFLDMEALSVAPQARVWKRYRKV</sequence>
<reference evidence="1" key="2">
    <citation type="submission" date="2019-09" db="EMBL/GenBank/DDBJ databases">
        <authorList>
            <consortium name="NCBI Pathogen Detection Project"/>
        </authorList>
    </citation>
    <scope>NUCLEOTIDE SEQUENCE</scope>
    <source>
        <strain evidence="1">AUSMDU00005748</strain>
    </source>
</reference>
<name>A0AAD3YPR5_KLEOX</name>
<dbReference type="Proteomes" id="UP000868497">
    <property type="component" value="Unassembled WGS sequence"/>
</dbReference>
<gene>
    <name evidence="1" type="ORF">F6W21_08500</name>
</gene>